<protein>
    <submittedName>
        <fullName evidence="4">1-acyl-sn-glycerol-3-phosphate acyltransferases</fullName>
    </submittedName>
</protein>
<dbReference type="SMART" id="SM00563">
    <property type="entry name" value="PlsC"/>
    <property type="match status" value="1"/>
</dbReference>
<dbReference type="EMBL" id="UESZ01000001">
    <property type="protein sequence ID" value="SSA34000.1"/>
    <property type="molecule type" value="Genomic_DNA"/>
</dbReference>
<reference evidence="5" key="1">
    <citation type="submission" date="2016-10" db="EMBL/GenBank/DDBJ databases">
        <authorList>
            <person name="Varghese N."/>
            <person name="Submissions S."/>
        </authorList>
    </citation>
    <scope>NUCLEOTIDE SEQUENCE [LARGE SCALE GENOMIC DNA]</scope>
    <source>
        <strain evidence="5">DSM 22951</strain>
    </source>
</reference>
<dbReference type="GO" id="GO:0006654">
    <property type="term" value="P:phosphatidic acid biosynthetic process"/>
    <property type="evidence" value="ECO:0007669"/>
    <property type="project" value="TreeGrafter"/>
</dbReference>
<dbReference type="CDD" id="cd07989">
    <property type="entry name" value="LPLAT_AGPAT-like"/>
    <property type="match status" value="1"/>
</dbReference>
<feature type="domain" description="Phospholipid/glycerol acyltransferase" evidence="3">
    <location>
        <begin position="37"/>
        <end position="151"/>
    </location>
</feature>
<dbReference type="PANTHER" id="PTHR10434:SF55">
    <property type="entry name" value="POSSIBLE ACYLTRANSFERASE"/>
    <property type="match status" value="1"/>
</dbReference>
<evidence type="ECO:0000259" key="3">
    <source>
        <dbReference type="SMART" id="SM00563"/>
    </source>
</evidence>
<dbReference type="Pfam" id="PF01553">
    <property type="entry name" value="Acyltransferase"/>
    <property type="match status" value="1"/>
</dbReference>
<dbReference type="Proteomes" id="UP000250028">
    <property type="component" value="Unassembled WGS sequence"/>
</dbReference>
<sequence>MEPFYGSIIRIAQGAFVAQGLKVTRIGSENIPRKGGAVIALNHIGYMDFALAGYPALDQHRMIRFMAKQEVFDHKISGPLMRGMKHIPVDRSAGIGAYNEAVKALRAGELIGVFPEGTVSRSFELRGFKTGAVRMAAEAGVPVLPLIVWGSQRIWTKGHPKRLGRTNIPITVRVGEPIWIDPSEDADTATKSLHTVMETMLHEVQEAYEPLTGDDLVFLPARLGGKAPTPEAAATIEDAELARKKAALAARRAQQNKS</sequence>
<evidence type="ECO:0000313" key="4">
    <source>
        <dbReference type="EMBL" id="SSA34000.1"/>
    </source>
</evidence>
<dbReference type="AlphaFoldDB" id="A0A2Y8ZNU3"/>
<dbReference type="PANTHER" id="PTHR10434">
    <property type="entry name" value="1-ACYL-SN-GLYCEROL-3-PHOSPHATE ACYLTRANSFERASE"/>
    <property type="match status" value="1"/>
</dbReference>
<evidence type="ECO:0000256" key="1">
    <source>
        <dbReference type="ARBA" id="ARBA00022679"/>
    </source>
</evidence>
<gene>
    <name evidence="4" type="ORF">SAMN04489750_1299</name>
</gene>
<evidence type="ECO:0000313" key="5">
    <source>
        <dbReference type="Proteomes" id="UP000250028"/>
    </source>
</evidence>
<organism evidence="4 5">
    <name type="scientific">Branchiibius hedensis</name>
    <dbReference type="NCBI Taxonomy" id="672460"/>
    <lineage>
        <taxon>Bacteria</taxon>
        <taxon>Bacillati</taxon>
        <taxon>Actinomycetota</taxon>
        <taxon>Actinomycetes</taxon>
        <taxon>Micrococcales</taxon>
        <taxon>Dermacoccaceae</taxon>
        <taxon>Branchiibius</taxon>
    </lineage>
</organism>
<keyword evidence="5" id="KW-1185">Reference proteome</keyword>
<keyword evidence="1 4" id="KW-0808">Transferase</keyword>
<dbReference type="SUPFAM" id="SSF69593">
    <property type="entry name" value="Glycerol-3-phosphate (1)-acyltransferase"/>
    <property type="match status" value="1"/>
</dbReference>
<name>A0A2Y8ZNU3_9MICO</name>
<dbReference type="GO" id="GO:0005886">
    <property type="term" value="C:plasma membrane"/>
    <property type="evidence" value="ECO:0007669"/>
    <property type="project" value="TreeGrafter"/>
</dbReference>
<dbReference type="GO" id="GO:0003841">
    <property type="term" value="F:1-acylglycerol-3-phosphate O-acyltransferase activity"/>
    <property type="evidence" value="ECO:0007669"/>
    <property type="project" value="TreeGrafter"/>
</dbReference>
<evidence type="ECO:0000256" key="2">
    <source>
        <dbReference type="ARBA" id="ARBA00023315"/>
    </source>
</evidence>
<dbReference type="InterPro" id="IPR002123">
    <property type="entry name" value="Plipid/glycerol_acylTrfase"/>
</dbReference>
<keyword evidence="2 4" id="KW-0012">Acyltransferase</keyword>
<accession>A0A2Y8ZNU3</accession>
<dbReference type="OrthoDB" id="3210041at2"/>
<dbReference type="RefSeq" id="WP_109684623.1">
    <property type="nucleotide sequence ID" value="NZ_QGDN01000001.1"/>
</dbReference>
<proteinExistence type="predicted"/>